<keyword evidence="2" id="KW-0408">Iron</keyword>
<dbReference type="PANTHER" id="PTHR43312">
    <property type="entry name" value="D-THREO-ALDOSE 1-DEHYDROGENASE"/>
    <property type="match status" value="1"/>
</dbReference>
<comment type="caution">
    <text evidence="5">The sequence shown here is derived from an EMBL/GenBank/DDBJ whole genome shotgun (WGS) entry which is preliminary data.</text>
</comment>
<dbReference type="InterPro" id="IPR053135">
    <property type="entry name" value="AKR2_Oxidoreductase"/>
</dbReference>
<evidence type="ECO:0000256" key="1">
    <source>
        <dbReference type="ARBA" id="ARBA00022723"/>
    </source>
</evidence>
<dbReference type="Gene3D" id="3.20.20.100">
    <property type="entry name" value="NADP-dependent oxidoreductase domain"/>
    <property type="match status" value="1"/>
</dbReference>
<dbReference type="Gene3D" id="1.10.1060.10">
    <property type="entry name" value="Alpha-helical ferredoxin"/>
    <property type="match status" value="1"/>
</dbReference>
<dbReference type="PANTHER" id="PTHR43312:SF2">
    <property type="entry name" value="OXIDOREDUCTASE"/>
    <property type="match status" value="1"/>
</dbReference>
<dbReference type="RefSeq" id="WP_406787629.1">
    <property type="nucleotide sequence ID" value="NZ_JBJIAA010000008.1"/>
</dbReference>
<keyword evidence="1" id="KW-0479">Metal-binding</keyword>
<feature type="domain" description="4Fe-4S ferredoxin-type" evidence="4">
    <location>
        <begin position="347"/>
        <end position="376"/>
    </location>
</feature>
<name>A0ABW8TEM4_9CLOT</name>
<evidence type="ECO:0000313" key="6">
    <source>
        <dbReference type="Proteomes" id="UP001623592"/>
    </source>
</evidence>
<accession>A0ABW8TEM4</accession>
<dbReference type="InterPro" id="IPR009051">
    <property type="entry name" value="Helical_ferredxn"/>
</dbReference>
<organism evidence="5 6">
    <name type="scientific">Clostridium neuense</name>
    <dbReference type="NCBI Taxonomy" id="1728934"/>
    <lineage>
        <taxon>Bacteria</taxon>
        <taxon>Bacillati</taxon>
        <taxon>Bacillota</taxon>
        <taxon>Clostridia</taxon>
        <taxon>Eubacteriales</taxon>
        <taxon>Clostridiaceae</taxon>
        <taxon>Clostridium</taxon>
    </lineage>
</organism>
<dbReference type="InterPro" id="IPR023210">
    <property type="entry name" value="NADP_OxRdtase_dom"/>
</dbReference>
<keyword evidence="6" id="KW-1185">Reference proteome</keyword>
<gene>
    <name evidence="5" type="ORF">ACJDT4_11110</name>
</gene>
<dbReference type="SUPFAM" id="SSF51430">
    <property type="entry name" value="NAD(P)-linked oxidoreductase"/>
    <property type="match status" value="1"/>
</dbReference>
<dbReference type="Pfam" id="PF13187">
    <property type="entry name" value="Fer4_9"/>
    <property type="match status" value="1"/>
</dbReference>
<dbReference type="InterPro" id="IPR017900">
    <property type="entry name" value="4Fe4S_Fe_S_CS"/>
</dbReference>
<evidence type="ECO:0000256" key="2">
    <source>
        <dbReference type="ARBA" id="ARBA00023004"/>
    </source>
</evidence>
<dbReference type="InterPro" id="IPR017896">
    <property type="entry name" value="4Fe4S_Fe-S-bd"/>
</dbReference>
<dbReference type="InterPro" id="IPR036812">
    <property type="entry name" value="NAD(P)_OxRdtase_dom_sf"/>
</dbReference>
<reference evidence="5 6" key="1">
    <citation type="submission" date="2024-11" db="EMBL/GenBank/DDBJ databases">
        <authorList>
            <person name="Heng Y.C."/>
            <person name="Lim A.C.H."/>
            <person name="Lee J.K.Y."/>
            <person name="Kittelmann S."/>
        </authorList>
    </citation>
    <scope>NUCLEOTIDE SEQUENCE [LARGE SCALE GENOMIC DNA]</scope>
    <source>
        <strain evidence="5 6">WILCCON 0114</strain>
    </source>
</reference>
<dbReference type="PROSITE" id="PS51379">
    <property type="entry name" value="4FE4S_FER_2"/>
    <property type="match status" value="1"/>
</dbReference>
<dbReference type="PROSITE" id="PS00198">
    <property type="entry name" value="4FE4S_FER_1"/>
    <property type="match status" value="1"/>
</dbReference>
<evidence type="ECO:0000256" key="3">
    <source>
        <dbReference type="ARBA" id="ARBA00023014"/>
    </source>
</evidence>
<dbReference type="Pfam" id="PF00248">
    <property type="entry name" value="Aldo_ket_red"/>
    <property type="match status" value="1"/>
</dbReference>
<dbReference type="CDD" id="cd19096">
    <property type="entry name" value="AKR_Fe-S_oxidoreductase"/>
    <property type="match status" value="1"/>
</dbReference>
<keyword evidence="3" id="KW-0411">Iron-sulfur</keyword>
<protein>
    <submittedName>
        <fullName evidence="5">Aldo/keto reductase</fullName>
    </submittedName>
</protein>
<dbReference type="EMBL" id="JBJIAA010000008">
    <property type="protein sequence ID" value="MFL0250971.1"/>
    <property type="molecule type" value="Genomic_DNA"/>
</dbReference>
<evidence type="ECO:0000259" key="4">
    <source>
        <dbReference type="PROSITE" id="PS51379"/>
    </source>
</evidence>
<sequence>MLYRTLGKTNEKVSELGFGCMRLPVIDGDGSKIDEEKATEIIRSAIDRGVNYIDTAYPYHGKGGEEGGESEPFVGRVLKDGYREKVNLATKLPSWLIKTREDMDKYLNRQLERLQTDKIDFYLLHALSKERWENLKKLGVTEFLDSAIKDGRIRYAGFSFHDKVEVFKEIIDSYNWSFCQIQYNYLDETNQAGTEGLKYAASKGLGVVIMEPLRGGRIAGNLPEKAKEAMDKADIKRSPAEWGLRWVWNHPEVSVVLSGMGVKANVEENIKTASDASPNSLTEKELGIIDEVKNAFKERIKVNCTGCEYCMPCPGGVNIPKNFSCYNEYSTFVTKETEKELKSIYDGVAAAERADKCLKCGKCEKACPQGIKIRAELEKVKALFIEA</sequence>
<dbReference type="Proteomes" id="UP001623592">
    <property type="component" value="Unassembled WGS sequence"/>
</dbReference>
<dbReference type="SUPFAM" id="SSF46548">
    <property type="entry name" value="alpha-helical ferredoxin"/>
    <property type="match status" value="1"/>
</dbReference>
<evidence type="ECO:0000313" key="5">
    <source>
        <dbReference type="EMBL" id="MFL0250971.1"/>
    </source>
</evidence>
<proteinExistence type="predicted"/>